<proteinExistence type="predicted"/>
<dbReference type="EMBL" id="CAKLPY010000002">
    <property type="protein sequence ID" value="CAH0996141.1"/>
    <property type="molecule type" value="Genomic_DNA"/>
</dbReference>
<dbReference type="RefSeq" id="WP_238806709.1">
    <property type="nucleotide sequence ID" value="NZ_CAKLPY010000002.1"/>
</dbReference>
<keyword evidence="1" id="KW-0732">Signal</keyword>
<evidence type="ECO:0000256" key="1">
    <source>
        <dbReference type="SAM" id="SignalP"/>
    </source>
</evidence>
<organism evidence="2 3">
    <name type="scientific">Emticicia aquatica</name>
    <dbReference type="NCBI Taxonomy" id="1681835"/>
    <lineage>
        <taxon>Bacteria</taxon>
        <taxon>Pseudomonadati</taxon>
        <taxon>Bacteroidota</taxon>
        <taxon>Cytophagia</taxon>
        <taxon>Cytophagales</taxon>
        <taxon>Leadbetterellaceae</taxon>
        <taxon>Emticicia</taxon>
    </lineage>
</organism>
<protein>
    <submittedName>
        <fullName evidence="2">Uncharacterized protein</fullName>
    </submittedName>
</protein>
<evidence type="ECO:0000313" key="2">
    <source>
        <dbReference type="EMBL" id="CAH0996141.1"/>
    </source>
</evidence>
<evidence type="ECO:0000313" key="3">
    <source>
        <dbReference type="Proteomes" id="UP000837932"/>
    </source>
</evidence>
<feature type="signal peptide" evidence="1">
    <location>
        <begin position="1"/>
        <end position="24"/>
    </location>
</feature>
<name>A0ABN8EW13_9BACT</name>
<feature type="chain" id="PRO_5046845285" evidence="1">
    <location>
        <begin position="25"/>
        <end position="51"/>
    </location>
</feature>
<reference evidence="2" key="1">
    <citation type="submission" date="2021-12" db="EMBL/GenBank/DDBJ databases">
        <authorList>
            <person name="Rodrigo-Torres L."/>
            <person name="Arahal R. D."/>
            <person name="Lucena T."/>
        </authorList>
    </citation>
    <scope>NUCLEOTIDE SEQUENCE</scope>
    <source>
        <strain evidence="2">CECT 8858</strain>
    </source>
</reference>
<gene>
    <name evidence="2" type="ORF">EMA8858_02271</name>
</gene>
<accession>A0ABN8EW13</accession>
<keyword evidence="3" id="KW-1185">Reference proteome</keyword>
<dbReference type="PROSITE" id="PS51257">
    <property type="entry name" value="PROKAR_LIPOPROTEIN"/>
    <property type="match status" value="1"/>
</dbReference>
<sequence>MIQVKRFLYLVCCGAILSLLYACAGTEQTQTFNPKFKLLEADKIKAAAQYS</sequence>
<comment type="caution">
    <text evidence="2">The sequence shown here is derived from an EMBL/GenBank/DDBJ whole genome shotgun (WGS) entry which is preliminary data.</text>
</comment>
<dbReference type="Proteomes" id="UP000837932">
    <property type="component" value="Unassembled WGS sequence"/>
</dbReference>